<accession>A0AAD4TJR0</accession>
<name>A0AAD4TJR0_9MAGN</name>
<dbReference type="AlphaFoldDB" id="A0AAD4TJR0"/>
<proteinExistence type="predicted"/>
<sequence length="71" mass="7903">MIIYTRDHWEVELKRRIVGIGEGGEHWVGLLHTLATLLESPGSVPINAPLGLKSSPLEDQKLKYGTLLLEL</sequence>
<evidence type="ECO:0000313" key="1">
    <source>
        <dbReference type="EMBL" id="KAI3959492.1"/>
    </source>
</evidence>
<dbReference type="Proteomes" id="UP001202328">
    <property type="component" value="Unassembled WGS sequence"/>
</dbReference>
<gene>
    <name evidence="1" type="ORF">MKW98_019082</name>
</gene>
<protein>
    <submittedName>
        <fullName evidence="1">Uncharacterized protein</fullName>
    </submittedName>
</protein>
<keyword evidence="2" id="KW-1185">Reference proteome</keyword>
<comment type="caution">
    <text evidence="1">The sequence shown here is derived from an EMBL/GenBank/DDBJ whole genome shotgun (WGS) entry which is preliminary data.</text>
</comment>
<organism evidence="1 2">
    <name type="scientific">Papaver atlanticum</name>
    <dbReference type="NCBI Taxonomy" id="357466"/>
    <lineage>
        <taxon>Eukaryota</taxon>
        <taxon>Viridiplantae</taxon>
        <taxon>Streptophyta</taxon>
        <taxon>Embryophyta</taxon>
        <taxon>Tracheophyta</taxon>
        <taxon>Spermatophyta</taxon>
        <taxon>Magnoliopsida</taxon>
        <taxon>Ranunculales</taxon>
        <taxon>Papaveraceae</taxon>
        <taxon>Papaveroideae</taxon>
        <taxon>Papaver</taxon>
    </lineage>
</organism>
<reference evidence="1" key="1">
    <citation type="submission" date="2022-04" db="EMBL/GenBank/DDBJ databases">
        <title>A functionally conserved STORR gene fusion in Papaver species that diverged 16.8 million years ago.</title>
        <authorList>
            <person name="Catania T."/>
        </authorList>
    </citation>
    <scope>NUCLEOTIDE SEQUENCE</scope>
    <source>
        <strain evidence="1">S-188037</strain>
    </source>
</reference>
<evidence type="ECO:0000313" key="2">
    <source>
        <dbReference type="Proteomes" id="UP001202328"/>
    </source>
</evidence>
<dbReference type="EMBL" id="JAJJMB010001069">
    <property type="protein sequence ID" value="KAI3959492.1"/>
    <property type="molecule type" value="Genomic_DNA"/>
</dbReference>